<gene>
    <name evidence="3" type="ORF">NIES1031_18680</name>
</gene>
<evidence type="ECO:0000256" key="2">
    <source>
        <dbReference type="SAM" id="Phobius"/>
    </source>
</evidence>
<feature type="compositionally biased region" description="Low complexity" evidence="1">
    <location>
        <begin position="303"/>
        <end position="319"/>
    </location>
</feature>
<feature type="region of interest" description="Disordered" evidence="1">
    <location>
        <begin position="132"/>
        <end position="392"/>
    </location>
</feature>
<feature type="compositionally biased region" description="Polar residues" evidence="1">
    <location>
        <begin position="138"/>
        <end position="160"/>
    </location>
</feature>
<feature type="compositionally biased region" description="Low complexity" evidence="1">
    <location>
        <begin position="251"/>
        <end position="273"/>
    </location>
</feature>
<sequence>MRTLPESFRSTNGMAAVASLGIHGLLLIVLPFLPYDSQLAANIQQRTVGIVELTPEEQSRLPGASSVPAALPPFATQQSPLPPLPPPPPFPVGALPPLPDPIALPPSIGLPPVGSNSLQALRPNQTFILPVSPERSNRTTSGVPKVNPSRNSQQAFSTGSIINAPPPPPILNTLPPPPPLGNLQPPVAAAPNQNQNRTYNSGELLPPVPQWRQPSNAGLPAMRLNPAEPFSPEGVPPSQVAQTLPTPPNLVQPQQPQSQPQQQVAVVNPTQPVESGPRPQQLPERGKQELLALQQKIREERAATNPPAAAAPQTATNPQPVEPHTAEQTRQQQIVAALRSEPNTASATNPAQPDNTAEQTRRQQIVAALRSEPNTAGGSGSGLSATSDRDAQLQAWAKRQSTIQQNYSNVVTKAPIYKTIKSCDRGLEGVAVLGVVVNPAGRIVSGPDFLSRKGAASVEQAAKEYVQAYEFPKGESSVNQQFHLQYQYDIANCAAQPPETPNTPEQPQQSDA</sequence>
<dbReference type="EMBL" id="MRCC01000017">
    <property type="protein sequence ID" value="OKH23124.1"/>
    <property type="molecule type" value="Genomic_DNA"/>
</dbReference>
<evidence type="ECO:0008006" key="5">
    <source>
        <dbReference type="Google" id="ProtNLM"/>
    </source>
</evidence>
<dbReference type="AlphaFoldDB" id="A0A1U7HHU0"/>
<name>A0A1U7HHU0_9CHRO</name>
<keyword evidence="2" id="KW-0812">Transmembrane</keyword>
<feature type="compositionally biased region" description="Pro residues" evidence="1">
    <location>
        <begin position="164"/>
        <end position="180"/>
    </location>
</feature>
<dbReference type="Proteomes" id="UP000185984">
    <property type="component" value="Unassembled WGS sequence"/>
</dbReference>
<feature type="transmembrane region" description="Helical" evidence="2">
    <location>
        <begin position="12"/>
        <end position="33"/>
    </location>
</feature>
<feature type="compositionally biased region" description="Low complexity" evidence="1">
    <location>
        <begin position="502"/>
        <end position="512"/>
    </location>
</feature>
<proteinExistence type="predicted"/>
<feature type="compositionally biased region" description="Polar residues" evidence="1">
    <location>
        <begin position="341"/>
        <end position="358"/>
    </location>
</feature>
<comment type="caution">
    <text evidence="3">The sequence shown here is derived from an EMBL/GenBank/DDBJ whole genome shotgun (WGS) entry which is preliminary data.</text>
</comment>
<evidence type="ECO:0000313" key="4">
    <source>
        <dbReference type="Proteomes" id="UP000185984"/>
    </source>
</evidence>
<keyword evidence="2" id="KW-1133">Transmembrane helix</keyword>
<protein>
    <recommendedName>
        <fullName evidence="5">TonB C-terminal domain-containing protein</fullName>
    </recommendedName>
</protein>
<feature type="compositionally biased region" description="Polar residues" evidence="1">
    <location>
        <begin position="191"/>
        <end position="201"/>
    </location>
</feature>
<feature type="region of interest" description="Disordered" evidence="1">
    <location>
        <begin position="59"/>
        <end position="86"/>
    </location>
</feature>
<dbReference type="STRING" id="247279.NIES1031_18680"/>
<reference evidence="3 4" key="1">
    <citation type="submission" date="2016-11" db="EMBL/GenBank/DDBJ databases">
        <title>Draft Genome Sequences of Nine Cyanobacterial Strains from Diverse Habitats.</title>
        <authorList>
            <person name="Zhu T."/>
            <person name="Hou S."/>
            <person name="Lu X."/>
            <person name="Hess W.R."/>
        </authorList>
    </citation>
    <scope>NUCLEOTIDE SEQUENCE [LARGE SCALE GENOMIC DNA]</scope>
    <source>
        <strain evidence="3 4">5.2 s.c.1</strain>
    </source>
</reference>
<evidence type="ECO:0000256" key="1">
    <source>
        <dbReference type="SAM" id="MobiDB-lite"/>
    </source>
</evidence>
<accession>A0A1U7HHU0</accession>
<keyword evidence="2" id="KW-0472">Membrane</keyword>
<evidence type="ECO:0000313" key="3">
    <source>
        <dbReference type="EMBL" id="OKH23124.1"/>
    </source>
</evidence>
<organism evidence="3 4">
    <name type="scientific">Chroogloeocystis siderophila 5.2 s.c.1</name>
    <dbReference type="NCBI Taxonomy" id="247279"/>
    <lineage>
        <taxon>Bacteria</taxon>
        <taxon>Bacillati</taxon>
        <taxon>Cyanobacteriota</taxon>
        <taxon>Cyanophyceae</taxon>
        <taxon>Oscillatoriophycideae</taxon>
        <taxon>Chroococcales</taxon>
        <taxon>Chroococcaceae</taxon>
        <taxon>Chroogloeocystis</taxon>
    </lineage>
</organism>
<keyword evidence="4" id="KW-1185">Reference proteome</keyword>
<feature type="region of interest" description="Disordered" evidence="1">
    <location>
        <begin position="493"/>
        <end position="512"/>
    </location>
</feature>